<name>A0AAU8JAV4_9CYAN</name>
<evidence type="ECO:0000313" key="1">
    <source>
        <dbReference type="EMBL" id="XCM35899.1"/>
    </source>
</evidence>
<protein>
    <submittedName>
        <fullName evidence="1">Uncharacterized protein</fullName>
    </submittedName>
</protein>
<gene>
    <name evidence="1" type="ORF">ABWT76_004616</name>
</gene>
<proteinExistence type="predicted"/>
<accession>A0AAU8JAV4</accession>
<dbReference type="RefSeq" id="WP_156331690.1">
    <property type="nucleotide sequence ID" value="NZ_CP159837.1"/>
</dbReference>
<organism evidence="1">
    <name type="scientific">Planktothricoides raciborskii GIHE-MW2</name>
    <dbReference type="NCBI Taxonomy" id="2792601"/>
    <lineage>
        <taxon>Bacteria</taxon>
        <taxon>Bacillati</taxon>
        <taxon>Cyanobacteriota</taxon>
        <taxon>Cyanophyceae</taxon>
        <taxon>Oscillatoriophycideae</taxon>
        <taxon>Oscillatoriales</taxon>
        <taxon>Oscillatoriaceae</taxon>
        <taxon>Planktothricoides</taxon>
    </lineage>
</organism>
<reference evidence="1" key="1">
    <citation type="submission" date="2024-07" db="EMBL/GenBank/DDBJ databases">
        <authorList>
            <person name="Kim Y.J."/>
            <person name="Jeong J.Y."/>
        </authorList>
    </citation>
    <scope>NUCLEOTIDE SEQUENCE</scope>
    <source>
        <strain evidence="1">GIHE-MW2</strain>
    </source>
</reference>
<dbReference type="EMBL" id="CP159837">
    <property type="protein sequence ID" value="XCM35899.1"/>
    <property type="molecule type" value="Genomic_DNA"/>
</dbReference>
<sequence length="154" mass="17161">MSSLSPHSLYQRFSMFPGNAPVPMLICGSDNDFVVDSNLLHGWQPWLKEGDIASATLRDVASATVRDVASATVRDVASATLRDVASATVRDVASATLRDVASATLRDRIWSCPGGRYFFQYFHSQLVSEQITKFWQLSGLFPKQRKKYAMLVRE</sequence>
<dbReference type="AlphaFoldDB" id="A0AAU8JAV4"/>